<dbReference type="Pfam" id="PF00078">
    <property type="entry name" value="RVT_1"/>
    <property type="match status" value="1"/>
</dbReference>
<evidence type="ECO:0000256" key="2">
    <source>
        <dbReference type="ARBA" id="ARBA00022679"/>
    </source>
</evidence>
<keyword evidence="5" id="KW-0255">Endonuclease</keyword>
<dbReference type="GO" id="GO:0006508">
    <property type="term" value="P:proteolysis"/>
    <property type="evidence" value="ECO:0007669"/>
    <property type="project" value="UniProtKB-KW"/>
</dbReference>
<keyword evidence="4" id="KW-0540">Nuclease</keyword>
<name>A0A7D9J2K1_PARCT</name>
<dbReference type="AlphaFoldDB" id="A0A7D9J2K1"/>
<dbReference type="GO" id="GO:0003964">
    <property type="term" value="F:RNA-directed DNA polymerase activity"/>
    <property type="evidence" value="ECO:0007669"/>
    <property type="project" value="UniProtKB-KW"/>
</dbReference>
<dbReference type="PROSITE" id="PS50878">
    <property type="entry name" value="RT_POL"/>
    <property type="match status" value="1"/>
</dbReference>
<dbReference type="PANTHER" id="PTHR24559:SF444">
    <property type="entry name" value="REVERSE TRANSCRIPTASE DOMAIN-CONTAINING PROTEIN"/>
    <property type="match status" value="1"/>
</dbReference>
<dbReference type="InterPro" id="IPR000477">
    <property type="entry name" value="RT_dom"/>
</dbReference>
<organism evidence="8 9">
    <name type="scientific">Paramuricea clavata</name>
    <name type="common">Red gorgonian</name>
    <name type="synonym">Violescent sea-whip</name>
    <dbReference type="NCBI Taxonomy" id="317549"/>
    <lineage>
        <taxon>Eukaryota</taxon>
        <taxon>Metazoa</taxon>
        <taxon>Cnidaria</taxon>
        <taxon>Anthozoa</taxon>
        <taxon>Octocorallia</taxon>
        <taxon>Malacalcyonacea</taxon>
        <taxon>Plexauridae</taxon>
        <taxon>Paramuricea</taxon>
    </lineage>
</organism>
<accession>A0A7D9J2K1</accession>
<comment type="caution">
    <text evidence="8">The sequence shown here is derived from an EMBL/GenBank/DDBJ whole genome shotgun (WGS) entry which is preliminary data.</text>
</comment>
<dbReference type="Proteomes" id="UP001152795">
    <property type="component" value="Unassembled WGS sequence"/>
</dbReference>
<dbReference type="InterPro" id="IPR053134">
    <property type="entry name" value="RNA-dir_DNA_polymerase"/>
</dbReference>
<keyword evidence="7" id="KW-0695">RNA-directed DNA polymerase</keyword>
<keyword evidence="3" id="KW-0548">Nucleotidyltransferase</keyword>
<evidence type="ECO:0000256" key="1">
    <source>
        <dbReference type="ARBA" id="ARBA00022670"/>
    </source>
</evidence>
<dbReference type="FunFam" id="3.10.10.10:FF:000007">
    <property type="entry name" value="Retrovirus-related Pol polyprotein from transposon 17.6-like Protein"/>
    <property type="match status" value="1"/>
</dbReference>
<keyword evidence="2" id="KW-0808">Transferase</keyword>
<evidence type="ECO:0000256" key="3">
    <source>
        <dbReference type="ARBA" id="ARBA00022695"/>
    </source>
</evidence>
<dbReference type="SUPFAM" id="SSF56672">
    <property type="entry name" value="DNA/RNA polymerases"/>
    <property type="match status" value="1"/>
</dbReference>
<keyword evidence="1" id="KW-0645">Protease</keyword>
<proteinExistence type="predicted"/>
<dbReference type="InterPro" id="IPR043502">
    <property type="entry name" value="DNA/RNA_pol_sf"/>
</dbReference>
<dbReference type="Gene3D" id="3.30.70.270">
    <property type="match status" value="1"/>
</dbReference>
<dbReference type="GO" id="GO:0004519">
    <property type="term" value="F:endonuclease activity"/>
    <property type="evidence" value="ECO:0007669"/>
    <property type="project" value="UniProtKB-KW"/>
</dbReference>
<dbReference type="GO" id="GO:0008233">
    <property type="term" value="F:peptidase activity"/>
    <property type="evidence" value="ECO:0007669"/>
    <property type="project" value="UniProtKB-KW"/>
</dbReference>
<evidence type="ECO:0000313" key="9">
    <source>
        <dbReference type="Proteomes" id="UP001152795"/>
    </source>
</evidence>
<dbReference type="OrthoDB" id="775972at2759"/>
<evidence type="ECO:0000256" key="7">
    <source>
        <dbReference type="ARBA" id="ARBA00022918"/>
    </source>
</evidence>
<reference evidence="8" key="1">
    <citation type="submission" date="2020-04" db="EMBL/GenBank/DDBJ databases">
        <authorList>
            <person name="Alioto T."/>
            <person name="Alioto T."/>
            <person name="Gomez Garrido J."/>
        </authorList>
    </citation>
    <scope>NUCLEOTIDE SEQUENCE</scope>
    <source>
        <strain evidence="8">A484AB</strain>
    </source>
</reference>
<keyword evidence="9" id="KW-1185">Reference proteome</keyword>
<dbReference type="Gene3D" id="3.10.10.10">
    <property type="entry name" value="HIV Type 1 Reverse Transcriptase, subunit A, domain 1"/>
    <property type="match status" value="1"/>
</dbReference>
<sequence length="430" mass="48467">MANNCQVNLAGKLLLVGDDEVPLVGQVRPVVNGLTRIVVRRTVAVPAMSEAIIPGKLKKCGEQRTWAVLESVANSKRNLLVARTLVDLSADDLPIRVMNLTNGYISLKKGTEIATCEPVACVRNLEHQPSKEEDSATIHKDKGGFVHLVDLYRRRKTFIGEGHKTQLIELLKEFQDMFSSGSNYLGSTSITTHKIDVGEAIPVKQRPRRLPIKQREESNKLIEEMRSQGVIERSQSPWTSPIVLVKKKDGSKGFCVDYRRLNKVTKRDSYPLPRVDTTLDAINGSRWFSTLDLKSGYWQVRMEESDKEKTAFTAGEGLWQFIVMPFGLSNTPATFERLMERVLQELLWTVCLIYLDDVIVHARTLAIQFSNLRTVFQRLREAGLKLNPKKCHLFQRTVRYLGHIVSGSGIAVDAGKTDTVSKWPEPKNKT</sequence>
<evidence type="ECO:0000256" key="4">
    <source>
        <dbReference type="ARBA" id="ARBA00022722"/>
    </source>
</evidence>
<dbReference type="PANTHER" id="PTHR24559">
    <property type="entry name" value="TRANSPOSON TY3-I GAG-POL POLYPROTEIN"/>
    <property type="match status" value="1"/>
</dbReference>
<evidence type="ECO:0000256" key="6">
    <source>
        <dbReference type="ARBA" id="ARBA00022801"/>
    </source>
</evidence>
<dbReference type="CDD" id="cd01647">
    <property type="entry name" value="RT_LTR"/>
    <property type="match status" value="1"/>
</dbReference>
<dbReference type="InterPro" id="IPR043128">
    <property type="entry name" value="Rev_trsase/Diguanyl_cyclase"/>
</dbReference>
<dbReference type="EMBL" id="CACRXK020010805">
    <property type="protein sequence ID" value="CAB4020150.1"/>
    <property type="molecule type" value="Genomic_DNA"/>
</dbReference>
<evidence type="ECO:0000256" key="5">
    <source>
        <dbReference type="ARBA" id="ARBA00022759"/>
    </source>
</evidence>
<protein>
    <submittedName>
        <fullName evidence="8">Retrovirus-related Pol poly from transposon</fullName>
    </submittedName>
</protein>
<gene>
    <name evidence="8" type="ORF">PACLA_8A063745</name>
</gene>
<keyword evidence="6" id="KW-0378">Hydrolase</keyword>
<evidence type="ECO:0000313" key="8">
    <source>
        <dbReference type="EMBL" id="CAB4020150.1"/>
    </source>
</evidence>